<feature type="compositionally biased region" description="Low complexity" evidence="1">
    <location>
        <begin position="381"/>
        <end position="391"/>
    </location>
</feature>
<dbReference type="InterPro" id="IPR036291">
    <property type="entry name" value="NAD(P)-bd_dom_sf"/>
</dbReference>
<dbReference type="SUPFAM" id="SSF51735">
    <property type="entry name" value="NAD(P)-binding Rossmann-fold domains"/>
    <property type="match status" value="1"/>
</dbReference>
<organism evidence="3 4">
    <name type="scientific">Pararhodospirillum oryzae</name>
    <dbReference type="NCBI Taxonomy" id="478448"/>
    <lineage>
        <taxon>Bacteria</taxon>
        <taxon>Pseudomonadati</taxon>
        <taxon>Pseudomonadota</taxon>
        <taxon>Alphaproteobacteria</taxon>
        <taxon>Rhodospirillales</taxon>
        <taxon>Rhodospirillaceae</taxon>
        <taxon>Pararhodospirillum</taxon>
    </lineage>
</organism>
<feature type="domain" description="NAD-dependent epimerase/dehydratase" evidence="2">
    <location>
        <begin position="4"/>
        <end position="218"/>
    </location>
</feature>
<dbReference type="GO" id="GO:0005737">
    <property type="term" value="C:cytoplasm"/>
    <property type="evidence" value="ECO:0007669"/>
    <property type="project" value="TreeGrafter"/>
</dbReference>
<proteinExistence type="predicted"/>
<dbReference type="InterPro" id="IPR051783">
    <property type="entry name" value="NAD(P)-dependent_oxidoreduct"/>
</dbReference>
<feature type="region of interest" description="Disordered" evidence="1">
    <location>
        <begin position="524"/>
        <end position="545"/>
    </location>
</feature>
<evidence type="ECO:0000256" key="1">
    <source>
        <dbReference type="SAM" id="MobiDB-lite"/>
    </source>
</evidence>
<dbReference type="InterPro" id="IPR001509">
    <property type="entry name" value="Epimerase_deHydtase"/>
</dbReference>
<dbReference type="AlphaFoldDB" id="A0A512H5E3"/>
<evidence type="ECO:0000313" key="3">
    <source>
        <dbReference type="EMBL" id="GEO80653.1"/>
    </source>
</evidence>
<dbReference type="EMBL" id="BJZO01000013">
    <property type="protein sequence ID" value="GEO80653.1"/>
    <property type="molecule type" value="Genomic_DNA"/>
</dbReference>
<dbReference type="Pfam" id="PF01370">
    <property type="entry name" value="Epimerase"/>
    <property type="match status" value="1"/>
</dbReference>
<dbReference type="PANTHER" id="PTHR48079:SF6">
    <property type="entry name" value="NAD(P)-BINDING DOMAIN-CONTAINING PROTEIN-RELATED"/>
    <property type="match status" value="1"/>
</dbReference>
<feature type="region of interest" description="Disordered" evidence="1">
    <location>
        <begin position="465"/>
        <end position="488"/>
    </location>
</feature>
<dbReference type="PANTHER" id="PTHR48079">
    <property type="entry name" value="PROTEIN YEEZ"/>
    <property type="match status" value="1"/>
</dbReference>
<dbReference type="GO" id="GO:0004029">
    <property type="term" value="F:aldehyde dehydrogenase (NAD+) activity"/>
    <property type="evidence" value="ECO:0007669"/>
    <property type="project" value="TreeGrafter"/>
</dbReference>
<protein>
    <recommendedName>
        <fullName evidence="2">NAD-dependent epimerase/dehydratase domain-containing protein</fullName>
    </recommendedName>
</protein>
<dbReference type="Gene3D" id="3.40.50.720">
    <property type="entry name" value="NAD(P)-binding Rossmann-like Domain"/>
    <property type="match status" value="1"/>
</dbReference>
<gene>
    <name evidence="3" type="ORF">ROR02_07840</name>
</gene>
<evidence type="ECO:0000259" key="2">
    <source>
        <dbReference type="Pfam" id="PF01370"/>
    </source>
</evidence>
<sequence>MPTILVTGAGGFLGSRIARFLASRPQTTVRAGIHGGGRPAPEGAGLTPVIADVRDIRTLDVACEGVDAIVHCATGDRWVTVNGTQAVLTAARQHKVPRVVVLSSVVVYGQAAGEVSEDTPLDPMADDPEALLKAEAESLCRQAMAEGQSVIVLRLPILFGAECPQWAGTTARRLASRRWGTLGDAGEGVCNPLDPRDLVEAVAAAIEARPGLAGAYNIRGPETLTWNAFFERFNEALGLPALVEQNLNGFGLRFLMGTLVRETVGRLPQAQPAAGAVMTETPTFRELDFFRLSATYPIDRAQADLGWRPGVSLDDSLAAAAAWAKAGGMAELRQPVARVVAPAAEAGEGAAPGADGPVSLMGWSPSFLQTETFRALLPPQGAKGSGASAGAQTEGNADSGSDLDKVPEGLSSKLFPAHIIFKPMPDEGPTVSVAETMSEIKDSFAAIDNFGASVKRRLGGLVGRAGERSSALSGDGAEAPKPGTSDEALSRKLFPAHIIFKQMPENGPTVSVSETWAEINKSLPMGKAKSKAGEEGAAGAEPENPMAARDLARKMFPAHIIFKKAQGREPGQE</sequence>
<dbReference type="RefSeq" id="WP_170244949.1">
    <property type="nucleotide sequence ID" value="NZ_BJZO01000013.1"/>
</dbReference>
<name>A0A512H5E3_9PROT</name>
<accession>A0A512H5E3</accession>
<dbReference type="Proteomes" id="UP000321567">
    <property type="component" value="Unassembled WGS sequence"/>
</dbReference>
<keyword evidence="4" id="KW-1185">Reference proteome</keyword>
<comment type="caution">
    <text evidence="3">The sequence shown here is derived from an EMBL/GenBank/DDBJ whole genome shotgun (WGS) entry which is preliminary data.</text>
</comment>
<feature type="region of interest" description="Disordered" evidence="1">
    <location>
        <begin position="378"/>
        <end position="407"/>
    </location>
</feature>
<evidence type="ECO:0000313" key="4">
    <source>
        <dbReference type="Proteomes" id="UP000321567"/>
    </source>
</evidence>
<reference evidence="3 4" key="1">
    <citation type="submission" date="2019-07" db="EMBL/GenBank/DDBJ databases">
        <title>Whole genome shotgun sequence of Rhodospirillum oryzae NBRC 107573.</title>
        <authorList>
            <person name="Hosoyama A."/>
            <person name="Uohara A."/>
            <person name="Ohji S."/>
            <person name="Ichikawa N."/>
        </authorList>
    </citation>
    <scope>NUCLEOTIDE SEQUENCE [LARGE SCALE GENOMIC DNA]</scope>
    <source>
        <strain evidence="3 4">NBRC 107573</strain>
    </source>
</reference>